<proteinExistence type="predicted"/>
<reference evidence="1" key="3">
    <citation type="submission" date="2020-02" db="EMBL/GenBank/DDBJ databases">
        <authorList>
            <person name="Matsumoto Y."/>
            <person name="Motooka D."/>
            <person name="Nakamura S."/>
        </authorList>
    </citation>
    <scope>NUCLEOTIDE SEQUENCE</scope>
    <source>
        <strain evidence="1">JCM 18113</strain>
    </source>
</reference>
<evidence type="ECO:0000313" key="2">
    <source>
        <dbReference type="EMBL" id="ORB04772.1"/>
    </source>
</evidence>
<dbReference type="Proteomes" id="UP000465812">
    <property type="component" value="Chromosome"/>
</dbReference>
<organism evidence="2 3">
    <name type="scientific">Mycobacterium mantenii</name>
    <dbReference type="NCBI Taxonomy" id="560555"/>
    <lineage>
        <taxon>Bacteria</taxon>
        <taxon>Bacillati</taxon>
        <taxon>Actinomycetota</taxon>
        <taxon>Actinomycetes</taxon>
        <taxon>Mycobacteriales</taxon>
        <taxon>Mycobacteriaceae</taxon>
        <taxon>Mycobacterium</taxon>
        <taxon>Mycobacterium avium complex (MAC)</taxon>
    </lineage>
</organism>
<dbReference type="Proteomes" id="UP000192760">
    <property type="component" value="Unassembled WGS sequence"/>
</dbReference>
<sequence>MMHYRLYESAGFLGSHPAFADSDDFDALRLWAVKHNDWKGVRTAAVIVSDAGRVWYVSRSGKAREASDERSPTGGASQVSKLIARLEDRYTPESAIQLGYDVPGPERWTHKTIPVT</sequence>
<dbReference type="AlphaFoldDB" id="A0A1X0FSP1"/>
<reference evidence="1 4" key="2">
    <citation type="journal article" date="2019" name="Emerg. Microbes Infect.">
        <title>Comprehensive subspecies identification of 175 nontuberculous mycobacteria species based on 7547 genomic profiles.</title>
        <authorList>
            <person name="Matsumoto Y."/>
            <person name="Kinjo T."/>
            <person name="Motooka D."/>
            <person name="Nabeya D."/>
            <person name="Jung N."/>
            <person name="Uechi K."/>
            <person name="Horii T."/>
            <person name="Iida T."/>
            <person name="Fujita J."/>
            <person name="Nakamura S."/>
        </authorList>
    </citation>
    <scope>NUCLEOTIDE SEQUENCE [LARGE SCALE GENOMIC DNA]</scope>
    <source>
        <strain evidence="1 4">JCM 18113</strain>
    </source>
</reference>
<dbReference type="EMBL" id="MVHW01000018">
    <property type="protein sequence ID" value="ORB04772.1"/>
    <property type="molecule type" value="Genomic_DNA"/>
</dbReference>
<accession>A0A1X0FSP1</accession>
<dbReference type="EMBL" id="AP022590">
    <property type="protein sequence ID" value="BBY41331.1"/>
    <property type="molecule type" value="Genomic_DNA"/>
</dbReference>
<dbReference type="STRING" id="560555.BST30_16465"/>
<keyword evidence="4" id="KW-1185">Reference proteome</keyword>
<evidence type="ECO:0000313" key="4">
    <source>
        <dbReference type="Proteomes" id="UP000465812"/>
    </source>
</evidence>
<evidence type="ECO:0000313" key="1">
    <source>
        <dbReference type="EMBL" id="BBY41331.1"/>
    </source>
</evidence>
<name>A0A1X0FSP1_MYCNT</name>
<evidence type="ECO:0000313" key="3">
    <source>
        <dbReference type="Proteomes" id="UP000192760"/>
    </source>
</evidence>
<reference evidence="2 3" key="1">
    <citation type="submission" date="2017-02" db="EMBL/GenBank/DDBJ databases">
        <title>The new phylogeny of genus Mycobacterium.</title>
        <authorList>
            <person name="Tortoli E."/>
            <person name="Trovato A."/>
            <person name="Cirillo D.M."/>
        </authorList>
    </citation>
    <scope>NUCLEOTIDE SEQUENCE [LARGE SCALE GENOMIC DNA]</scope>
    <source>
        <strain evidence="2 3">DSM 45255</strain>
    </source>
</reference>
<dbReference type="RefSeq" id="WP_083096221.1">
    <property type="nucleotide sequence ID" value="NZ_AP022590.1"/>
</dbReference>
<protein>
    <submittedName>
        <fullName evidence="2">Uncharacterized protein</fullName>
    </submittedName>
</protein>
<gene>
    <name evidence="2" type="ORF">BST30_16465</name>
    <name evidence="1" type="ORF">MMAN_54650</name>
</gene>